<feature type="region of interest" description="Disordered" evidence="1">
    <location>
        <begin position="361"/>
        <end position="392"/>
    </location>
</feature>
<protein>
    <submittedName>
        <fullName evidence="3">ATP-binding protein</fullName>
    </submittedName>
</protein>
<keyword evidence="3" id="KW-0067">ATP-binding</keyword>
<reference evidence="2 6" key="1">
    <citation type="journal article" date="2016" name="Environ. Microbiol.">
        <title>Genomic resolution of a cold subsurface aquifer community provides metabolic insights for novel microbes adapted to high CO concentrations.</title>
        <authorList>
            <person name="Probst A.J."/>
            <person name="Castelle C.J."/>
            <person name="Singh A."/>
            <person name="Brown C.T."/>
            <person name="Anantharaman K."/>
            <person name="Sharon I."/>
            <person name="Hug L.A."/>
            <person name="Burstein D."/>
            <person name="Emerson J.B."/>
            <person name="Thomas B.C."/>
            <person name="Banfield J.F."/>
        </authorList>
    </citation>
    <scope>NUCLEOTIDE SEQUENCE [LARGE SCALE GENOMIC DNA]</scope>
    <source>
        <strain evidence="2">CG2_30_33_13</strain>
    </source>
</reference>
<evidence type="ECO:0000313" key="2">
    <source>
        <dbReference type="EMBL" id="OIP71775.1"/>
    </source>
</evidence>
<accession>A0A1J5GT37</accession>
<feature type="compositionally biased region" description="Basic and acidic residues" evidence="1">
    <location>
        <begin position="369"/>
        <end position="380"/>
    </location>
</feature>
<evidence type="ECO:0000313" key="6">
    <source>
        <dbReference type="Proteomes" id="UP000182763"/>
    </source>
</evidence>
<evidence type="ECO:0000313" key="5">
    <source>
        <dbReference type="EMBL" id="PJB55944.1"/>
    </source>
</evidence>
<keyword evidence="3" id="KW-0547">Nucleotide-binding</keyword>
<dbReference type="SUPFAM" id="SSF55874">
    <property type="entry name" value="ATPase domain of HSP90 chaperone/DNA topoisomerase II/histidine kinase"/>
    <property type="match status" value="1"/>
</dbReference>
<evidence type="ECO:0000313" key="8">
    <source>
        <dbReference type="Proteomes" id="UP000230646"/>
    </source>
</evidence>
<evidence type="ECO:0000313" key="3">
    <source>
        <dbReference type="EMBL" id="PIX33950.1"/>
    </source>
</evidence>
<dbReference type="RefSeq" id="WP_406608407.1">
    <property type="nucleotide sequence ID" value="NZ_PFKO01000352.1"/>
</dbReference>
<reference evidence="3" key="3">
    <citation type="submission" date="2017-09" db="EMBL/GenBank/DDBJ databases">
        <title>Depth-based differentiation of microbial function through sediment-hosted aquifers and enrichment of novel symbionts in the deep terrestrial subsurface.</title>
        <authorList>
            <person name="Probst A.J."/>
            <person name="Ladd B."/>
            <person name="Jarett J.K."/>
            <person name="Geller-Mcgrath D.E."/>
            <person name="Sieber C.M.K."/>
            <person name="Emerson J.B."/>
            <person name="Anantharaman K."/>
            <person name="Thomas B.C."/>
            <person name="Malmstrom R."/>
            <person name="Stieglmeier M."/>
            <person name="Klingl A."/>
            <person name="Woyke T."/>
            <person name="Ryan C.M."/>
            <person name="Banfield J.F."/>
        </authorList>
    </citation>
    <scope>NUCLEOTIDE SEQUENCE</scope>
    <source>
        <strain evidence="3">CG_4_8_14_3_um_filter_34_18</strain>
    </source>
</reference>
<sequence>MDNKQINTIEVTVDKSHIVTIGERLYGESIELIRELINNSYDADATEVKVTIKEDEIIVEDDGLGMDLDGLKQYFNIGSAQKRENPKSPKFARDRIGEFGIGKFASLSACSCFEVWTKKDDFQAKVIFDKQEWEKSKDTWYIPLEIEEVDHHLKDGTKVTLKGVTKKFNLSDVEKRIIESVPIRAPDFAVYLNSHKVSVRFIAGHKIPFLEGTEYGIVYGEIIISSQMEQDISEAGIACKVKQVTITKDFFGLEKLVKNIARIRGELNADFLPITSDRTGFIKDTPQYKKFLEVMERIIERVKPVLEELSDYKENKRVRRTLTEVLEKVKNALIINPDYCPEGLIPIAESASEMGEPGYISPIKGKAASQDKKQKTEIEPKKKRKRKPQVKKLTSTAVVKKLKLGQQGVCCCIDHFGSNSPECFTESTIIYINRDHPLYKKEVQKKDTYELHLARLLTQEICLMKDPRNPRTAFQRQSKLLRDALVETQGKVGICET</sequence>
<dbReference type="EMBL" id="PFTV01000168">
    <property type="protein sequence ID" value="PJB55944.1"/>
    <property type="molecule type" value="Genomic_DNA"/>
</dbReference>
<dbReference type="Gene3D" id="3.30.565.10">
    <property type="entry name" value="Histidine kinase-like ATPase, C-terminal domain"/>
    <property type="match status" value="1"/>
</dbReference>
<dbReference type="Proteomes" id="UP000182763">
    <property type="component" value="Unassembled WGS sequence"/>
</dbReference>
<evidence type="ECO:0000256" key="1">
    <source>
        <dbReference type="SAM" id="MobiDB-lite"/>
    </source>
</evidence>
<dbReference type="Proteomes" id="UP000228560">
    <property type="component" value="Unassembled WGS sequence"/>
</dbReference>
<name>A0A1J5GT37_9BACT</name>
<evidence type="ECO:0000313" key="4">
    <source>
        <dbReference type="EMBL" id="PIY31329.1"/>
    </source>
</evidence>
<comment type="caution">
    <text evidence="2">The sequence shown here is derived from an EMBL/GenBank/DDBJ whole genome shotgun (WGS) entry which is preliminary data.</text>
</comment>
<evidence type="ECO:0000313" key="7">
    <source>
        <dbReference type="Proteomes" id="UP000228560"/>
    </source>
</evidence>
<dbReference type="Pfam" id="PF13589">
    <property type="entry name" value="HATPase_c_3"/>
    <property type="match status" value="1"/>
</dbReference>
<accession>A0A2M7K758</accession>
<dbReference type="InterPro" id="IPR036890">
    <property type="entry name" value="HATPase_C_sf"/>
</dbReference>
<dbReference type="STRING" id="1805029.AUK42_03055"/>
<proteinExistence type="predicted"/>
<dbReference type="EMBL" id="MNYY01000058">
    <property type="protein sequence ID" value="OIP71775.1"/>
    <property type="molecule type" value="Genomic_DNA"/>
</dbReference>
<dbReference type="EMBL" id="PFIP01000119">
    <property type="protein sequence ID" value="PIX33950.1"/>
    <property type="molecule type" value="Genomic_DNA"/>
</dbReference>
<reference evidence="7 8" key="2">
    <citation type="submission" date="2017-09" db="EMBL/GenBank/DDBJ databases">
        <title>Depth-based differentiation of microbial function through sediment-hosted aquifers and enrichment of novel symbionts in the deep terrestrial subsurface.</title>
        <authorList>
            <person name="Probst A.J."/>
            <person name="Ladd B."/>
            <person name="Jarett J.K."/>
            <person name="Geller-Mcgrath D.E."/>
            <person name="Sieber C.M."/>
            <person name="Emerson J.B."/>
            <person name="Anantharaman K."/>
            <person name="Thomas B.C."/>
            <person name="Malmstrom R."/>
            <person name="Stieglmeier M."/>
            <person name="Klingl A."/>
            <person name="Woyke T."/>
            <person name="Ryan C.M."/>
            <person name="Banfield J.F."/>
        </authorList>
    </citation>
    <scope>NUCLEOTIDE SEQUENCE [LARGE SCALE GENOMIC DNA]</scope>
    <source>
        <strain evidence="4">CG_4_10_14_3_um_filter_34_13</strain>
        <strain evidence="5">CG_4_9_14_3_um_filter_33_16</strain>
    </source>
</reference>
<feature type="compositionally biased region" description="Basic residues" evidence="1">
    <location>
        <begin position="381"/>
        <end position="390"/>
    </location>
</feature>
<gene>
    <name evidence="2" type="ORF">AUK42_03055</name>
    <name evidence="5" type="ORF">CO097_06550</name>
    <name evidence="4" type="ORF">COZ07_09675</name>
    <name evidence="3" type="ORF">COZ58_05565</name>
</gene>
<accession>A0A2M7PL43</accession>
<dbReference type="Proteomes" id="UP000231493">
    <property type="component" value="Unassembled WGS sequence"/>
</dbReference>
<dbReference type="Proteomes" id="UP000230646">
    <property type="component" value="Unassembled WGS sequence"/>
</dbReference>
<organism evidence="2 6">
    <name type="scientific">Candidatus Infernicultor aquiphilus</name>
    <dbReference type="NCBI Taxonomy" id="1805029"/>
    <lineage>
        <taxon>Bacteria</taxon>
        <taxon>Pseudomonadati</taxon>
        <taxon>Atribacterota</taxon>
        <taxon>Candidatus Phoenicimicrobiia</taxon>
        <taxon>Candidatus Pheonicimicrobiales</taxon>
        <taxon>Candidatus Phoenicimicrobiaceae</taxon>
        <taxon>Candidatus Infernicultor</taxon>
    </lineage>
</organism>
<dbReference type="GO" id="GO:0005524">
    <property type="term" value="F:ATP binding"/>
    <property type="evidence" value="ECO:0007669"/>
    <property type="project" value="UniProtKB-KW"/>
</dbReference>
<accession>A0A2M8CA63</accession>
<dbReference type="AlphaFoldDB" id="A0A1J5GT37"/>
<dbReference type="EMBL" id="PFKO01000352">
    <property type="protein sequence ID" value="PIY31329.1"/>
    <property type="molecule type" value="Genomic_DNA"/>
</dbReference>